<dbReference type="AGR" id="WB:WBGene00021032"/>
<proteinExistence type="predicted"/>
<accession>O44853</accession>
<dbReference type="CDD" id="cd00037">
    <property type="entry name" value="CLECT"/>
    <property type="match status" value="1"/>
</dbReference>
<evidence type="ECO:0000313" key="3">
    <source>
        <dbReference type="Proteomes" id="UP000001940"/>
    </source>
</evidence>
<dbReference type="PANTHER" id="PTHR23124">
    <property type="entry name" value="C-TYPE LECTIN DOMAIN-CONTAINING PROTEIN-RELATED-RELATED"/>
    <property type="match status" value="1"/>
</dbReference>
<dbReference type="PaxDb" id="6239-W04H10.4"/>
<reference evidence="2 3" key="1">
    <citation type="journal article" date="1998" name="Science">
        <title>Genome sequence of the nematode C. elegans: a platform for investigating biology.</title>
        <authorList>
            <consortium name="The C. elegans sequencing consortium"/>
            <person name="Sulson J.E."/>
            <person name="Waterston R."/>
        </authorList>
    </citation>
    <scope>NUCLEOTIDE SEQUENCE [LARGE SCALE GENOMIC DNA]</scope>
    <source>
        <strain evidence="2 3">Bristol N2</strain>
    </source>
</reference>
<feature type="domain" description="C-type lectin" evidence="1">
    <location>
        <begin position="54"/>
        <end position="181"/>
    </location>
</feature>
<protein>
    <submittedName>
        <fullName evidence="2">C-type lectin domain-containing protein</fullName>
    </submittedName>
</protein>
<dbReference type="SMR" id="O44853"/>
<organism evidence="2 3">
    <name type="scientific">Caenorhabditis elegans</name>
    <dbReference type="NCBI Taxonomy" id="6239"/>
    <lineage>
        <taxon>Eukaryota</taxon>
        <taxon>Metazoa</taxon>
        <taxon>Ecdysozoa</taxon>
        <taxon>Nematoda</taxon>
        <taxon>Chromadorea</taxon>
        <taxon>Rhabditida</taxon>
        <taxon>Rhabditina</taxon>
        <taxon>Rhabditomorpha</taxon>
        <taxon>Rhabditoidea</taxon>
        <taxon>Rhabditidae</taxon>
        <taxon>Peloderinae</taxon>
        <taxon>Caenorhabditis</taxon>
    </lineage>
</organism>
<dbReference type="PROSITE" id="PS50041">
    <property type="entry name" value="C_TYPE_LECTIN_2"/>
    <property type="match status" value="1"/>
</dbReference>
<dbReference type="WormBase" id="W04H10.4a">
    <property type="protein sequence ID" value="CE48269"/>
    <property type="gene ID" value="WBGene00021032"/>
    <property type="gene designation" value="clec-118"/>
</dbReference>
<dbReference type="AlphaFoldDB" id="O44853"/>
<dbReference type="EMBL" id="BX284602">
    <property type="protein sequence ID" value="CCD73636.2"/>
    <property type="molecule type" value="Genomic_DNA"/>
</dbReference>
<dbReference type="OrthoDB" id="441660at2759"/>
<dbReference type="Gene3D" id="3.10.100.10">
    <property type="entry name" value="Mannose-Binding Protein A, subunit A"/>
    <property type="match status" value="1"/>
</dbReference>
<dbReference type="FunCoup" id="O44853">
    <property type="interactions" value="2"/>
</dbReference>
<dbReference type="SUPFAM" id="SSF56436">
    <property type="entry name" value="C-type lectin-like"/>
    <property type="match status" value="1"/>
</dbReference>
<dbReference type="InterPro" id="IPR016186">
    <property type="entry name" value="C-type_lectin-like/link_sf"/>
</dbReference>
<dbReference type="GeneID" id="189207"/>
<dbReference type="STRING" id="6239.W04H10.4a.1"/>
<evidence type="ECO:0000259" key="1">
    <source>
        <dbReference type="PROSITE" id="PS50041"/>
    </source>
</evidence>
<dbReference type="Pfam" id="PF00059">
    <property type="entry name" value="Lectin_C"/>
    <property type="match status" value="1"/>
</dbReference>
<name>O44853_CAEEL</name>
<gene>
    <name evidence="2 4" type="primary">clec-118</name>
    <name evidence="2" type="ORF">CELE_W04H10.4</name>
    <name evidence="4" type="ORF">W04H10.4</name>
</gene>
<dbReference type="UCSC" id="W04H10.4">
    <property type="organism name" value="c. elegans"/>
</dbReference>
<dbReference type="InterPro" id="IPR016187">
    <property type="entry name" value="CTDL_fold"/>
</dbReference>
<dbReference type="SMART" id="SM00034">
    <property type="entry name" value="CLECT"/>
    <property type="match status" value="1"/>
</dbReference>
<dbReference type="Proteomes" id="UP000001940">
    <property type="component" value="Chromosome II"/>
</dbReference>
<dbReference type="eggNOG" id="KOG4297">
    <property type="taxonomic scope" value="Eukaryota"/>
</dbReference>
<evidence type="ECO:0000313" key="2">
    <source>
        <dbReference type="EMBL" id="CCD73636.2"/>
    </source>
</evidence>
<keyword evidence="3" id="KW-1185">Reference proteome</keyword>
<dbReference type="ExpressionAtlas" id="O44853">
    <property type="expression patterns" value="baseline and differential"/>
</dbReference>
<dbReference type="RefSeq" id="NP_493771.3">
    <property type="nucleotide sequence ID" value="NM_061370.4"/>
</dbReference>
<evidence type="ECO:0000313" key="4">
    <source>
        <dbReference type="WormBase" id="W04H10.4a"/>
    </source>
</evidence>
<dbReference type="CTD" id="189207"/>
<sequence>MIFLFFIPVVTSCIPTQQIETTTTPTTTTTTTMTTTTTTEMPCPTDWEKFERPSGPWCVKLFVGLYLQGNRNEASARCATEGAVLSGVQNKAELNAMISQFTRLGNGYFWVGAMRKTSCLMSQLTATCTALNSFEWTDGSTTGTDGFIWKAGDPNNYQYNLYDEPCVAADVNLMEDIACTRTDVTGYACGKPL</sequence>
<dbReference type="HOGENOM" id="CLU_058687_1_2_1"/>
<dbReference type="PANTHER" id="PTHR23124:SF148">
    <property type="entry name" value="C-TYPE LECTIN DOMAIN-CONTAINING PROTEIN-RELATED"/>
    <property type="match status" value="1"/>
</dbReference>
<dbReference type="InParanoid" id="O44853"/>
<dbReference type="Bgee" id="WBGene00021032">
    <property type="expression patterns" value="Expressed in pharyngeal muscle cell (C elegans) and 3 other cell types or tissues"/>
</dbReference>
<dbReference type="InterPro" id="IPR001304">
    <property type="entry name" value="C-type_lectin-like"/>
</dbReference>
<dbReference type="OMA" id="DIACTRT"/>